<dbReference type="EMBL" id="CP020814">
    <property type="protein sequence ID" value="ARK32426.1"/>
    <property type="molecule type" value="Genomic_DNA"/>
</dbReference>
<keyword evidence="3" id="KW-0378">Hydrolase</keyword>
<dbReference type="Proteomes" id="UP000193006">
    <property type="component" value="Chromosome"/>
</dbReference>
<dbReference type="Gene3D" id="3.40.50.1360">
    <property type="match status" value="1"/>
</dbReference>
<dbReference type="STRING" id="199441.BkAM31D_22600"/>
<sequence length="241" mass="27467">MKIFTLKDAEQLGKEAAEYAAELLNGTIQNQGEARLLFSTGQSQLTTINELVKKDIDWSKVEMFHLDEYVDLSEEHKASFRKYLKERFVNKINLKKAYFVGEGEIEANIQSLTEEIRKAPIDVALIGIGENAHIAFNDPPADFETKEAYIKVQLDDTCKNQQVREGWFSSIEEVPNEAITMTIHQILQSKHIISCVPYAVKAEAIKNTLEHKVDNTIPATILKEHRNWTLYLDEESASLIK</sequence>
<gene>
    <name evidence="3" type="primary">nagB_3</name>
    <name evidence="3" type="ORF">BkAM31D_22600</name>
</gene>
<dbReference type="GO" id="GO:0006043">
    <property type="term" value="P:glucosamine catabolic process"/>
    <property type="evidence" value="ECO:0007669"/>
    <property type="project" value="TreeGrafter"/>
</dbReference>
<dbReference type="InterPro" id="IPR004547">
    <property type="entry name" value="Glucosamine6P_isomerase"/>
</dbReference>
<dbReference type="PANTHER" id="PTHR11280">
    <property type="entry name" value="GLUCOSAMINE-6-PHOSPHATE ISOMERASE"/>
    <property type="match status" value="1"/>
</dbReference>
<dbReference type="PANTHER" id="PTHR11280:SF6">
    <property type="entry name" value="GLUCOSAMINE-6-PHOSPHATE ISOMERASE NAGB"/>
    <property type="match status" value="1"/>
</dbReference>
<dbReference type="Pfam" id="PF01182">
    <property type="entry name" value="Glucosamine_iso"/>
    <property type="match status" value="1"/>
</dbReference>
<evidence type="ECO:0000256" key="1">
    <source>
        <dbReference type="ARBA" id="ARBA00023277"/>
    </source>
</evidence>
<dbReference type="InterPro" id="IPR006148">
    <property type="entry name" value="Glc/Gal-6P_isomerase"/>
</dbReference>
<dbReference type="KEGG" id="bkw:BkAM31D_22600"/>
<dbReference type="GO" id="GO:0005737">
    <property type="term" value="C:cytoplasm"/>
    <property type="evidence" value="ECO:0007669"/>
    <property type="project" value="TreeGrafter"/>
</dbReference>
<evidence type="ECO:0000313" key="3">
    <source>
        <dbReference type="EMBL" id="ARK32426.1"/>
    </source>
</evidence>
<dbReference type="GO" id="GO:0042802">
    <property type="term" value="F:identical protein binding"/>
    <property type="evidence" value="ECO:0007669"/>
    <property type="project" value="TreeGrafter"/>
</dbReference>
<keyword evidence="4" id="KW-1185">Reference proteome</keyword>
<dbReference type="GO" id="GO:0006046">
    <property type="term" value="P:N-acetylglucosamine catabolic process"/>
    <property type="evidence" value="ECO:0007669"/>
    <property type="project" value="TreeGrafter"/>
</dbReference>
<feature type="domain" description="Glucosamine/galactosamine-6-phosphate isomerase" evidence="2">
    <location>
        <begin position="8"/>
        <end position="227"/>
    </location>
</feature>
<dbReference type="GO" id="GO:0004342">
    <property type="term" value="F:glucosamine-6-phosphate deaminase activity"/>
    <property type="evidence" value="ECO:0007669"/>
    <property type="project" value="UniProtKB-EC"/>
</dbReference>
<dbReference type="CDD" id="cd01399">
    <property type="entry name" value="GlcN6P_deaminase"/>
    <property type="match status" value="1"/>
</dbReference>
<protein>
    <submittedName>
        <fullName evidence="3">Glucosamine-6-phosphate deaminase 1</fullName>
        <ecNumber evidence="3">3.5.99.6</ecNumber>
    </submittedName>
</protein>
<evidence type="ECO:0000259" key="2">
    <source>
        <dbReference type="Pfam" id="PF01182"/>
    </source>
</evidence>
<dbReference type="EC" id="3.5.99.6" evidence="3"/>
<accession>A0A1X9MG79</accession>
<dbReference type="RefSeq" id="WP_066157426.1">
    <property type="nucleotide sequence ID" value="NZ_CP020814.1"/>
</dbReference>
<keyword evidence="1" id="KW-0119">Carbohydrate metabolism</keyword>
<reference evidence="3 4" key="1">
    <citation type="submission" date="2017-04" db="EMBL/GenBank/DDBJ databases">
        <title>Bacillus krulwichiae AM31D Genome sequencing and assembly.</title>
        <authorList>
            <person name="Krulwich T.A."/>
            <person name="Anastor L."/>
            <person name="Ehrlich R."/>
            <person name="Ehrlich G.D."/>
            <person name="Janto B."/>
        </authorList>
    </citation>
    <scope>NUCLEOTIDE SEQUENCE [LARGE SCALE GENOMIC DNA]</scope>
    <source>
        <strain evidence="3 4">AM31D</strain>
    </source>
</reference>
<dbReference type="SUPFAM" id="SSF100950">
    <property type="entry name" value="NagB/RpiA/CoA transferase-like"/>
    <property type="match status" value="1"/>
</dbReference>
<dbReference type="GO" id="GO:0005975">
    <property type="term" value="P:carbohydrate metabolic process"/>
    <property type="evidence" value="ECO:0007669"/>
    <property type="project" value="InterPro"/>
</dbReference>
<organism evidence="3 4">
    <name type="scientific">Halalkalibacter krulwichiae</name>
    <dbReference type="NCBI Taxonomy" id="199441"/>
    <lineage>
        <taxon>Bacteria</taxon>
        <taxon>Bacillati</taxon>
        <taxon>Bacillota</taxon>
        <taxon>Bacilli</taxon>
        <taxon>Bacillales</taxon>
        <taxon>Bacillaceae</taxon>
        <taxon>Halalkalibacter</taxon>
    </lineage>
</organism>
<name>A0A1X9MG79_9BACI</name>
<dbReference type="AlphaFoldDB" id="A0A1X9MG79"/>
<dbReference type="GO" id="GO:0019262">
    <property type="term" value="P:N-acetylneuraminate catabolic process"/>
    <property type="evidence" value="ECO:0007669"/>
    <property type="project" value="TreeGrafter"/>
</dbReference>
<proteinExistence type="predicted"/>
<evidence type="ECO:0000313" key="4">
    <source>
        <dbReference type="Proteomes" id="UP000193006"/>
    </source>
</evidence>
<dbReference type="InterPro" id="IPR037171">
    <property type="entry name" value="NagB/RpiA_transferase-like"/>
</dbReference>